<dbReference type="Gene3D" id="3.40.20.10">
    <property type="entry name" value="Severin"/>
    <property type="match status" value="2"/>
</dbReference>
<feature type="domain" description="ADF-H" evidence="9">
    <location>
        <begin position="4"/>
        <end position="136"/>
    </location>
</feature>
<evidence type="ECO:0000256" key="4">
    <source>
        <dbReference type="ARBA" id="ARBA00023212"/>
    </source>
</evidence>
<reference evidence="10 11" key="1">
    <citation type="submission" date="2024-01" db="EMBL/GenBank/DDBJ databases">
        <title>The genome of the rayed Mediterranean limpet Patella caerulea (Linnaeus, 1758).</title>
        <authorList>
            <person name="Anh-Thu Weber A."/>
            <person name="Halstead-Nussloch G."/>
        </authorList>
    </citation>
    <scope>NUCLEOTIDE SEQUENCE [LARGE SCALE GENOMIC DNA]</scope>
    <source>
        <strain evidence="10">AATW-2023a</strain>
        <tissue evidence="10">Whole specimen</tissue>
    </source>
</reference>
<feature type="domain" description="ADF-H" evidence="9">
    <location>
        <begin position="180"/>
        <end position="314"/>
    </location>
</feature>
<dbReference type="EMBL" id="JAZGQO010000001">
    <property type="protein sequence ID" value="KAK6194804.1"/>
    <property type="molecule type" value="Genomic_DNA"/>
</dbReference>
<evidence type="ECO:0000256" key="1">
    <source>
        <dbReference type="ARBA" id="ARBA00004245"/>
    </source>
</evidence>
<evidence type="ECO:0000256" key="5">
    <source>
        <dbReference type="ARBA" id="ARBA00038052"/>
    </source>
</evidence>
<comment type="subcellular location">
    <subcellularLocation>
        <location evidence="1">Cytoplasm</location>
        <location evidence="1">Cytoskeleton</location>
    </subcellularLocation>
</comment>
<dbReference type="PANTHER" id="PTHR10829:SF56">
    <property type="entry name" value="ADF-H DOMAIN-CONTAINING PROTEIN"/>
    <property type="match status" value="1"/>
</dbReference>
<evidence type="ECO:0000256" key="3">
    <source>
        <dbReference type="ARBA" id="ARBA00023203"/>
    </source>
</evidence>
<dbReference type="Pfam" id="PF00241">
    <property type="entry name" value="Cofilin_ADF"/>
    <property type="match status" value="2"/>
</dbReference>
<evidence type="ECO:0000259" key="9">
    <source>
        <dbReference type="PROSITE" id="PS51263"/>
    </source>
</evidence>
<dbReference type="SMART" id="SM00102">
    <property type="entry name" value="ADF"/>
    <property type="match status" value="2"/>
</dbReference>
<name>A0AAN8QGV8_PATCE</name>
<proteinExistence type="inferred from homology"/>
<dbReference type="PROSITE" id="PS51263">
    <property type="entry name" value="ADF_H"/>
    <property type="match status" value="2"/>
</dbReference>
<sequence>MSVEVEVVDGSAFKEALHSVRSDSTSDTYVIVGHVDGDQNRINVVTVGQDNNEIASYMDDSQMMYVLARYETKFDMSLTVKFVYFRWIGDKVPIQKKGRFGVVKGSVEKHFNPYHMLLEISSVEDFNTEKILHQLEETSGTKSKVIETTEGRQERGFTQTQLPKRNQGAKFGVNEISKTGANLEIDPGVREYISLVQDNEDPTSWLLACYQDNNPKMPIIVASKGEGTVDELRENLAEDQVMYGLYRVTDKIDDITTVKFVYIIWVGTKVKPMMKAKISTHRGTMDELFGPAHVNIFANELSDITEELVLEKVTCASGTRSHVK</sequence>
<evidence type="ECO:0000256" key="2">
    <source>
        <dbReference type="ARBA" id="ARBA00022490"/>
    </source>
</evidence>
<keyword evidence="11" id="KW-1185">Reference proteome</keyword>
<evidence type="ECO:0000256" key="6">
    <source>
        <dbReference type="ARBA" id="ARBA00058385"/>
    </source>
</evidence>
<dbReference type="GO" id="GO:0030833">
    <property type="term" value="P:regulation of actin filament polymerization"/>
    <property type="evidence" value="ECO:0007669"/>
    <property type="project" value="TreeGrafter"/>
</dbReference>
<comment type="caution">
    <text evidence="10">The sequence shown here is derived from an EMBL/GenBank/DDBJ whole genome shotgun (WGS) entry which is preliminary data.</text>
</comment>
<evidence type="ECO:0000256" key="8">
    <source>
        <dbReference type="ARBA" id="ARBA00068121"/>
    </source>
</evidence>
<dbReference type="PANTHER" id="PTHR10829">
    <property type="entry name" value="CORTACTIN AND DREBRIN"/>
    <property type="match status" value="1"/>
</dbReference>
<dbReference type="GO" id="GO:0005884">
    <property type="term" value="C:actin filament"/>
    <property type="evidence" value="ECO:0007669"/>
    <property type="project" value="TreeGrafter"/>
</dbReference>
<keyword evidence="2" id="KW-0963">Cytoplasm</keyword>
<comment type="subunit">
    <text evidence="7">Interacts with 5-lipoxygenase (ALOX5/5LO) in a calcium-independent manner. Binds to F-actin with a stoichiometry of 1:2.</text>
</comment>
<evidence type="ECO:0000256" key="7">
    <source>
        <dbReference type="ARBA" id="ARBA00062335"/>
    </source>
</evidence>
<evidence type="ECO:0000313" key="11">
    <source>
        <dbReference type="Proteomes" id="UP001347796"/>
    </source>
</evidence>
<dbReference type="InterPro" id="IPR002108">
    <property type="entry name" value="ADF-H"/>
</dbReference>
<dbReference type="CDD" id="cd11282">
    <property type="entry name" value="ADF_coactosin_like"/>
    <property type="match status" value="1"/>
</dbReference>
<dbReference type="FunFam" id="3.40.20.10:FF:000018">
    <property type="entry name" value="Coactosin-like 1"/>
    <property type="match status" value="2"/>
</dbReference>
<evidence type="ECO:0000313" key="10">
    <source>
        <dbReference type="EMBL" id="KAK6194804.1"/>
    </source>
</evidence>
<dbReference type="GO" id="GO:0030864">
    <property type="term" value="C:cortical actin cytoskeleton"/>
    <property type="evidence" value="ECO:0007669"/>
    <property type="project" value="TreeGrafter"/>
</dbReference>
<comment type="function">
    <text evidence="6">Binds to F-actin in a calcium-independent manner. Has no direct effect on actin depolymerization. Acts as a chaperone for ALOX5 (5LO), influencing both its stability and activity in leukotrienes synthesis.</text>
</comment>
<dbReference type="GO" id="GO:0030427">
    <property type="term" value="C:site of polarized growth"/>
    <property type="evidence" value="ECO:0007669"/>
    <property type="project" value="TreeGrafter"/>
</dbReference>
<organism evidence="10 11">
    <name type="scientific">Patella caerulea</name>
    <name type="common">Rayed Mediterranean limpet</name>
    <dbReference type="NCBI Taxonomy" id="87958"/>
    <lineage>
        <taxon>Eukaryota</taxon>
        <taxon>Metazoa</taxon>
        <taxon>Spiralia</taxon>
        <taxon>Lophotrochozoa</taxon>
        <taxon>Mollusca</taxon>
        <taxon>Gastropoda</taxon>
        <taxon>Patellogastropoda</taxon>
        <taxon>Patelloidea</taxon>
        <taxon>Patellidae</taxon>
        <taxon>Patella</taxon>
    </lineage>
</organism>
<protein>
    <recommendedName>
        <fullName evidence="8">Coactosin-like protein</fullName>
    </recommendedName>
</protein>
<dbReference type="SUPFAM" id="SSF55753">
    <property type="entry name" value="Actin depolymerizing proteins"/>
    <property type="match status" value="2"/>
</dbReference>
<keyword evidence="3" id="KW-0009">Actin-binding</keyword>
<dbReference type="AlphaFoldDB" id="A0AAN8QGV8"/>
<accession>A0AAN8QGV8</accession>
<dbReference type="InterPro" id="IPR029006">
    <property type="entry name" value="ADF-H/Gelsolin-like_dom_sf"/>
</dbReference>
<keyword evidence="4" id="KW-0206">Cytoskeleton</keyword>
<dbReference type="Proteomes" id="UP001347796">
    <property type="component" value="Unassembled WGS sequence"/>
</dbReference>
<gene>
    <name evidence="10" type="ORF">SNE40_000358</name>
</gene>
<comment type="similarity">
    <text evidence="5">Belongs to the actin-binding proteins ADF family. Coactosin subfamily.</text>
</comment>
<dbReference type="GO" id="GO:0051015">
    <property type="term" value="F:actin filament binding"/>
    <property type="evidence" value="ECO:0007669"/>
    <property type="project" value="TreeGrafter"/>
</dbReference>